<dbReference type="Pfam" id="PF13637">
    <property type="entry name" value="Ank_4"/>
    <property type="match status" value="1"/>
</dbReference>
<feature type="compositionally biased region" description="Polar residues" evidence="4">
    <location>
        <begin position="484"/>
        <end position="509"/>
    </location>
</feature>
<dbReference type="Proteomes" id="UP000714618">
    <property type="component" value="Unassembled WGS sequence"/>
</dbReference>
<feature type="repeat" description="ANK" evidence="3">
    <location>
        <begin position="410"/>
        <end position="444"/>
    </location>
</feature>
<reference evidence="5" key="1">
    <citation type="submission" date="2020-06" db="EMBL/GenBank/DDBJ databases">
        <authorList>
            <person name="Onetto C."/>
        </authorList>
    </citation>
    <scope>NUCLEOTIDE SEQUENCE</scope>
</reference>
<dbReference type="InterPro" id="IPR051165">
    <property type="entry name" value="Multifunctional_ANK_Repeat"/>
</dbReference>
<dbReference type="Gene3D" id="1.25.40.20">
    <property type="entry name" value="Ankyrin repeat-containing domain"/>
    <property type="match status" value="6"/>
</dbReference>
<keyword evidence="6" id="KW-1185">Reference proteome</keyword>
<keyword evidence="2 3" id="KW-0040">ANK repeat</keyword>
<evidence type="ECO:0000313" key="5">
    <source>
        <dbReference type="EMBL" id="CAD0098044.1"/>
    </source>
</evidence>
<dbReference type="SUPFAM" id="SSF48403">
    <property type="entry name" value="Ankyrin repeat"/>
    <property type="match status" value="3"/>
</dbReference>
<dbReference type="PANTHER" id="PTHR24123">
    <property type="entry name" value="ANKYRIN REPEAT-CONTAINING"/>
    <property type="match status" value="1"/>
</dbReference>
<feature type="repeat" description="ANK" evidence="3">
    <location>
        <begin position="1064"/>
        <end position="1093"/>
    </location>
</feature>
<proteinExistence type="predicted"/>
<feature type="region of interest" description="Disordered" evidence="4">
    <location>
        <begin position="476"/>
        <end position="509"/>
    </location>
</feature>
<dbReference type="EMBL" id="CAIJEO010000008">
    <property type="protein sequence ID" value="CAD0098044.1"/>
    <property type="molecule type" value="Genomic_DNA"/>
</dbReference>
<dbReference type="SMART" id="SM00248">
    <property type="entry name" value="ANK"/>
    <property type="match status" value="19"/>
</dbReference>
<dbReference type="PROSITE" id="PS50297">
    <property type="entry name" value="ANK_REP_REGION"/>
    <property type="match status" value="5"/>
</dbReference>
<evidence type="ECO:0000256" key="1">
    <source>
        <dbReference type="ARBA" id="ARBA00022737"/>
    </source>
</evidence>
<evidence type="ECO:0000313" key="6">
    <source>
        <dbReference type="Proteomes" id="UP000714618"/>
    </source>
</evidence>
<feature type="repeat" description="ANK" evidence="3">
    <location>
        <begin position="345"/>
        <end position="377"/>
    </location>
</feature>
<dbReference type="AlphaFoldDB" id="A0A9N8PJG5"/>
<organism evidence="5 6">
    <name type="scientific">Aureobasidium mustum</name>
    <dbReference type="NCBI Taxonomy" id="2773714"/>
    <lineage>
        <taxon>Eukaryota</taxon>
        <taxon>Fungi</taxon>
        <taxon>Dikarya</taxon>
        <taxon>Ascomycota</taxon>
        <taxon>Pezizomycotina</taxon>
        <taxon>Dothideomycetes</taxon>
        <taxon>Dothideomycetidae</taxon>
        <taxon>Dothideales</taxon>
        <taxon>Saccotheciaceae</taxon>
        <taxon>Aureobasidium</taxon>
    </lineage>
</organism>
<feature type="repeat" description="ANK" evidence="3">
    <location>
        <begin position="203"/>
        <end position="235"/>
    </location>
</feature>
<evidence type="ECO:0000256" key="3">
    <source>
        <dbReference type="PROSITE-ProRule" id="PRU00023"/>
    </source>
</evidence>
<keyword evidence="1" id="KW-0677">Repeat</keyword>
<dbReference type="Pfam" id="PF00023">
    <property type="entry name" value="Ank"/>
    <property type="match status" value="1"/>
</dbReference>
<dbReference type="PANTHER" id="PTHR24123:SF138">
    <property type="entry name" value="NACHT DOMAIN-CONTAINING PROTEIN"/>
    <property type="match status" value="1"/>
</dbReference>
<accession>A0A9N8PJG5</accession>
<feature type="repeat" description="ANK" evidence="3">
    <location>
        <begin position="106"/>
        <end position="135"/>
    </location>
</feature>
<evidence type="ECO:0000256" key="2">
    <source>
        <dbReference type="ARBA" id="ARBA00023043"/>
    </source>
</evidence>
<dbReference type="InterPro" id="IPR002110">
    <property type="entry name" value="Ankyrin_rpt"/>
</dbReference>
<evidence type="ECO:0000256" key="4">
    <source>
        <dbReference type="SAM" id="MobiDB-lite"/>
    </source>
</evidence>
<dbReference type="PROSITE" id="PS50088">
    <property type="entry name" value="ANK_REPEAT"/>
    <property type="match status" value="8"/>
</dbReference>
<name>A0A9N8PJG5_9PEZI</name>
<dbReference type="InterPro" id="IPR036770">
    <property type="entry name" value="Ankyrin_rpt-contain_sf"/>
</dbReference>
<evidence type="ECO:0008006" key="7">
    <source>
        <dbReference type="Google" id="ProtNLM"/>
    </source>
</evidence>
<dbReference type="PRINTS" id="PR01415">
    <property type="entry name" value="ANKYRIN"/>
</dbReference>
<dbReference type="Pfam" id="PF12796">
    <property type="entry name" value="Ank_2"/>
    <property type="match status" value="4"/>
</dbReference>
<protein>
    <recommendedName>
        <fullName evidence="7">Ankyrin</fullName>
    </recommendedName>
</protein>
<sequence length="1135" mass="122734">MSGPGESFDPVYAALSSGNGEIASMILEKGYKFSSQQRFDECLNLAAFKGYVDLMLSMLQGINSVFSPKQAHDVLQVALYGRNEREVNALITGYADINAQTGYFGNALHAAICGGSLNLVQYVLAQGADVHTRGRFGYPLRAAVAFGHEEIVQWLLTDKELDPNVQDEELGDCLQTAASKGYLAIMTLLLDQGADLWRESWSDEAGPLEAAALTGNLSLVRLLIDKGTPIDCKSWDGGEPGFGGCGFTALQVAARYGHVEVVECLLDAGANLDMSSRCFASPLHAAIKGLNFSLAWKFLEKGAKIDKFWGPRYGTCLQICSDQGNLAGVKFLIDSGANVNGPHGLNGTALQLSSDGGHFEVVELLISHNADLEAHGELGTALQAAAAKGHLGVVHLLLEHGAEVNTKHGPNGSALHAASTDTRDKLDIVQVLLEAGAHVNDLDAELRTPLYLAAYLGNHAIAESLLEKGADVLPKSSLDHSRKLQNTVGPRRSNNTRGSHKMTSPSMTANFQGHTEMTRSNVSTLPKIPISAAISQGHANIARLLFRRDSKHYLDLECLQSDLGHASRKQHTDLENLLSEIQMWHACEQGDVPLLQRLLDKGLDANTFIIRSQTLLDVAAKAGHTLVAQTLLDHGFDKGGLNQACQTVIRALSDRVTYDGFTKPKCVRKSRYIDVLKLFITLDQNLKIDDESEEPLIRAIAQSGDTETLVLLFHGRPALAEQQGRILRSLVAFGQANPSRVSMVRHILELEYMGDDYLARCGDALVAAARQGSQEILSILVAASPSTQTLGRLTHSLFSSVLEPLREAYAVELQKAVNHRDHVHSGWHTRGLVMHLENLVPKDFPNTTLDMLHFLLGTLEEIEERTTQTRKAILYHAAKQNQHGQFRIEGLDKLLLYSVQTFLDDGMTDLLLAEGADPNATTPAGLSALHLSLIKDPYIWLSEPTDTGRVHFYGVQNLPVDRIVGSINCLLQNGADIDATHPIAGTPLQLAIQLRCHSAIVEALIVAGADISGQAGCYGTIPTENIANKELRPCLKSGHSMLERTKVLLDHGAPVNTSIGYFGNALQAAAYVGSMEAVQLLLQKGADVNARGGRYGSAVQAAKAAGHMKIAEALEDAGAQELDWEKETVFGNDNI</sequence>
<feature type="repeat" description="ANK" evidence="3">
    <location>
        <begin position="245"/>
        <end position="277"/>
    </location>
</feature>
<dbReference type="OrthoDB" id="3942589at2759"/>
<feature type="repeat" description="ANK" evidence="3">
    <location>
        <begin position="377"/>
        <end position="409"/>
    </location>
</feature>
<feature type="repeat" description="ANK" evidence="3">
    <location>
        <begin position="445"/>
        <end position="477"/>
    </location>
</feature>
<comment type="caution">
    <text evidence="5">The sequence shown here is derived from an EMBL/GenBank/DDBJ whole genome shotgun (WGS) entry which is preliminary data.</text>
</comment>
<gene>
    <name evidence="5" type="ORF">AWRI4233_LOCUS6868</name>
</gene>